<dbReference type="InterPro" id="IPR018163">
    <property type="entry name" value="Thr/Ala-tRNA-synth_IIc_edit"/>
</dbReference>
<dbReference type="Proteomes" id="UP001417504">
    <property type="component" value="Unassembled WGS sequence"/>
</dbReference>
<keyword evidence="3" id="KW-1185">Reference proteome</keyword>
<feature type="domain" description="Threonyl/alanyl tRNA synthetase SAD" evidence="1">
    <location>
        <begin position="14"/>
        <end position="64"/>
    </location>
</feature>
<dbReference type="GO" id="GO:0002161">
    <property type="term" value="F:aminoacyl-tRNA deacylase activity"/>
    <property type="evidence" value="ECO:0007669"/>
    <property type="project" value="TreeGrafter"/>
</dbReference>
<proteinExistence type="predicted"/>
<evidence type="ECO:0000313" key="2">
    <source>
        <dbReference type="EMBL" id="KAK9129312.1"/>
    </source>
</evidence>
<evidence type="ECO:0000313" key="3">
    <source>
        <dbReference type="Proteomes" id="UP001417504"/>
    </source>
</evidence>
<reference evidence="2 3" key="1">
    <citation type="submission" date="2024-01" db="EMBL/GenBank/DDBJ databases">
        <title>Genome assemblies of Stephania.</title>
        <authorList>
            <person name="Yang L."/>
        </authorList>
    </citation>
    <scope>NUCLEOTIDE SEQUENCE [LARGE SCALE GENOMIC DNA]</scope>
    <source>
        <strain evidence="2">QJT</strain>
        <tissue evidence="2">Leaf</tissue>
    </source>
</reference>
<protein>
    <recommendedName>
        <fullName evidence="1">Threonyl/alanyl tRNA synthetase SAD domain-containing protein</fullName>
    </recommendedName>
</protein>
<gene>
    <name evidence="2" type="ORF">Sjap_009799</name>
</gene>
<evidence type="ECO:0000259" key="1">
    <source>
        <dbReference type="SMART" id="SM00863"/>
    </source>
</evidence>
<dbReference type="SUPFAM" id="SSF55186">
    <property type="entry name" value="ThrRS/AlaRS common domain"/>
    <property type="match status" value="1"/>
</dbReference>
<dbReference type="SMART" id="SM00863">
    <property type="entry name" value="tRNA_SAD"/>
    <property type="match status" value="1"/>
</dbReference>
<dbReference type="InterPro" id="IPR012947">
    <property type="entry name" value="tRNA_SAD"/>
</dbReference>
<dbReference type="GO" id="GO:0006419">
    <property type="term" value="P:alanyl-tRNA aminoacylation"/>
    <property type="evidence" value="ECO:0007669"/>
    <property type="project" value="TreeGrafter"/>
</dbReference>
<dbReference type="InterPro" id="IPR050058">
    <property type="entry name" value="Ala-tRNA_ligase"/>
</dbReference>
<organism evidence="2 3">
    <name type="scientific">Stephania japonica</name>
    <dbReference type="NCBI Taxonomy" id="461633"/>
    <lineage>
        <taxon>Eukaryota</taxon>
        <taxon>Viridiplantae</taxon>
        <taxon>Streptophyta</taxon>
        <taxon>Embryophyta</taxon>
        <taxon>Tracheophyta</taxon>
        <taxon>Spermatophyta</taxon>
        <taxon>Magnoliopsida</taxon>
        <taxon>Ranunculales</taxon>
        <taxon>Menispermaceae</taxon>
        <taxon>Menispermoideae</taxon>
        <taxon>Cissampelideae</taxon>
        <taxon>Stephania</taxon>
    </lineage>
</organism>
<sequence>MGTKGIDIFLEWDVSIVKFKLIAHVVPGVSMELCGGTHVSNTSELRGFKIMSQQGRASGVRRIEAVAGEAFIDYISNETFMLCS</sequence>
<dbReference type="GO" id="GO:0004813">
    <property type="term" value="F:alanine-tRNA ligase activity"/>
    <property type="evidence" value="ECO:0007669"/>
    <property type="project" value="TreeGrafter"/>
</dbReference>
<dbReference type="AlphaFoldDB" id="A0AAP0J7T3"/>
<dbReference type="Gene3D" id="3.30.980.10">
    <property type="entry name" value="Threonyl-trna Synthetase, Chain A, domain 2"/>
    <property type="match status" value="1"/>
</dbReference>
<dbReference type="PANTHER" id="PTHR11777">
    <property type="entry name" value="ALANYL-TRNA SYNTHETASE"/>
    <property type="match status" value="1"/>
</dbReference>
<dbReference type="GO" id="GO:0005524">
    <property type="term" value="F:ATP binding"/>
    <property type="evidence" value="ECO:0007669"/>
    <property type="project" value="InterPro"/>
</dbReference>
<comment type="caution">
    <text evidence="2">The sequence shown here is derived from an EMBL/GenBank/DDBJ whole genome shotgun (WGS) entry which is preliminary data.</text>
</comment>
<name>A0AAP0J7T3_9MAGN</name>
<dbReference type="GO" id="GO:0005829">
    <property type="term" value="C:cytosol"/>
    <property type="evidence" value="ECO:0007669"/>
    <property type="project" value="TreeGrafter"/>
</dbReference>
<dbReference type="PANTHER" id="PTHR11777:SF9">
    <property type="entry name" value="ALANINE--TRNA LIGASE, CYTOPLASMIC"/>
    <property type="match status" value="1"/>
</dbReference>
<dbReference type="Pfam" id="PF07973">
    <property type="entry name" value="tRNA_SAD"/>
    <property type="match status" value="1"/>
</dbReference>
<dbReference type="EMBL" id="JBBNAE010000004">
    <property type="protein sequence ID" value="KAK9129312.1"/>
    <property type="molecule type" value="Genomic_DNA"/>
</dbReference>
<accession>A0AAP0J7T3</accession>